<dbReference type="EMBL" id="UINC01019362">
    <property type="protein sequence ID" value="SVA81956.1"/>
    <property type="molecule type" value="Genomic_DNA"/>
</dbReference>
<dbReference type="InterPro" id="IPR007332">
    <property type="entry name" value="DUF411"/>
</dbReference>
<organism evidence="1">
    <name type="scientific">marine metagenome</name>
    <dbReference type="NCBI Taxonomy" id="408172"/>
    <lineage>
        <taxon>unclassified sequences</taxon>
        <taxon>metagenomes</taxon>
        <taxon>ecological metagenomes</taxon>
    </lineage>
</organism>
<name>A0A381YY14_9ZZZZ</name>
<proteinExistence type="predicted"/>
<evidence type="ECO:0008006" key="2">
    <source>
        <dbReference type="Google" id="ProtNLM"/>
    </source>
</evidence>
<dbReference type="AlphaFoldDB" id="A0A381YY14"/>
<reference evidence="1" key="1">
    <citation type="submission" date="2018-05" db="EMBL/GenBank/DDBJ databases">
        <authorList>
            <person name="Lanie J.A."/>
            <person name="Ng W.-L."/>
            <person name="Kazmierczak K.M."/>
            <person name="Andrzejewski T.M."/>
            <person name="Davidsen T.M."/>
            <person name="Wayne K.J."/>
            <person name="Tettelin H."/>
            <person name="Glass J.I."/>
            <person name="Rusch D."/>
            <person name="Podicherti R."/>
            <person name="Tsui H.-C.T."/>
            <person name="Winkler M.E."/>
        </authorList>
    </citation>
    <scope>NUCLEOTIDE SEQUENCE</scope>
</reference>
<sequence length="155" mass="16582">MTRKRLAAMVGGGVVTLALSVPFLWSVPSVRPTTVTVYKTPTCVCCVYWVDHLRENGFDVDSRDLPDLRAIKAENGVSPGLASCHTALLDGYVFEGHVPADLVAEVLRDRPEILGLSVPGMIVGSPGMEVPGQPAQPYDVLAFDAQGKVSVYASR</sequence>
<gene>
    <name evidence="1" type="ORF">METZ01_LOCUS134810</name>
</gene>
<accession>A0A381YY14</accession>
<evidence type="ECO:0000313" key="1">
    <source>
        <dbReference type="EMBL" id="SVA81956.1"/>
    </source>
</evidence>
<dbReference type="Pfam" id="PF04214">
    <property type="entry name" value="DUF411"/>
    <property type="match status" value="1"/>
</dbReference>
<protein>
    <recommendedName>
        <fullName evidence="2">CopG family transcriptional regulator</fullName>
    </recommendedName>
</protein>